<dbReference type="SUPFAM" id="SSF51735">
    <property type="entry name" value="NAD(P)-binding Rossmann-fold domains"/>
    <property type="match status" value="1"/>
</dbReference>
<protein>
    <submittedName>
        <fullName evidence="3">Glucose 1-dehydrogenase</fullName>
        <ecNumber evidence="3">1.1.1.47</ecNumber>
    </submittedName>
</protein>
<dbReference type="GO" id="GO:0047936">
    <property type="term" value="F:glucose 1-dehydrogenase [NAD(P)+] activity"/>
    <property type="evidence" value="ECO:0007669"/>
    <property type="project" value="UniProtKB-EC"/>
</dbReference>
<dbReference type="PRINTS" id="PR00080">
    <property type="entry name" value="SDRFAMILY"/>
</dbReference>
<dbReference type="AlphaFoldDB" id="A0A495A7K6"/>
<dbReference type="FunFam" id="3.40.50.720:FF:000173">
    <property type="entry name" value="3-oxoacyl-[acyl-carrier protein] reductase"/>
    <property type="match status" value="1"/>
</dbReference>
<gene>
    <name evidence="3" type="ORF">D8M06_05830</name>
</gene>
<name>A0A495A7K6_9BACI</name>
<evidence type="ECO:0000256" key="2">
    <source>
        <dbReference type="ARBA" id="ARBA00023002"/>
    </source>
</evidence>
<organism evidence="3 4">
    <name type="scientific">Oceanobacillus halophilus</name>
    <dbReference type="NCBI Taxonomy" id="930130"/>
    <lineage>
        <taxon>Bacteria</taxon>
        <taxon>Bacillati</taxon>
        <taxon>Bacillota</taxon>
        <taxon>Bacilli</taxon>
        <taxon>Bacillales</taxon>
        <taxon>Bacillaceae</taxon>
        <taxon>Oceanobacillus</taxon>
    </lineage>
</organism>
<dbReference type="Gene3D" id="3.40.50.720">
    <property type="entry name" value="NAD(P)-binding Rossmann-like Domain"/>
    <property type="match status" value="1"/>
</dbReference>
<dbReference type="EC" id="1.1.1.47" evidence="3"/>
<reference evidence="3 4" key="1">
    <citation type="journal article" date="2016" name="Int. J. Syst. Evol. Microbiol.">
        <title>Oceanobacillus halophilus sp. nov., a novel moderately halophilic bacterium from a hypersaline lake.</title>
        <authorList>
            <person name="Amoozegar M.A."/>
            <person name="Bagheri M."/>
            <person name="Makhdoumi A."/>
            <person name="Nikou M.M."/>
            <person name="Fazeli S.A.S."/>
            <person name="Schumann P."/>
            <person name="Sproer C."/>
            <person name="Sanchez-Porro C."/>
            <person name="Ventosa A."/>
        </authorList>
    </citation>
    <scope>NUCLEOTIDE SEQUENCE [LARGE SCALE GENOMIC DNA]</scope>
    <source>
        <strain evidence="3 4">DSM 23996</strain>
    </source>
</reference>
<comment type="caution">
    <text evidence="3">The sequence shown here is derived from an EMBL/GenBank/DDBJ whole genome shotgun (WGS) entry which is preliminary data.</text>
</comment>
<dbReference type="GO" id="GO:0048038">
    <property type="term" value="F:quinone binding"/>
    <property type="evidence" value="ECO:0007669"/>
    <property type="project" value="TreeGrafter"/>
</dbReference>
<accession>A0A495A7K6</accession>
<dbReference type="Pfam" id="PF13561">
    <property type="entry name" value="adh_short_C2"/>
    <property type="match status" value="1"/>
</dbReference>
<dbReference type="Proteomes" id="UP000269301">
    <property type="component" value="Unassembled WGS sequence"/>
</dbReference>
<evidence type="ECO:0000256" key="1">
    <source>
        <dbReference type="ARBA" id="ARBA00006484"/>
    </source>
</evidence>
<comment type="similarity">
    <text evidence="1">Belongs to the short-chain dehydrogenases/reductases (SDR) family.</text>
</comment>
<evidence type="ECO:0000313" key="3">
    <source>
        <dbReference type="EMBL" id="RKQ35777.1"/>
    </source>
</evidence>
<evidence type="ECO:0000313" key="4">
    <source>
        <dbReference type="Proteomes" id="UP000269301"/>
    </source>
</evidence>
<keyword evidence="2 3" id="KW-0560">Oxidoreductase</keyword>
<dbReference type="NCBIfam" id="NF005559">
    <property type="entry name" value="PRK07231.1"/>
    <property type="match status" value="1"/>
</dbReference>
<dbReference type="GO" id="GO:0006633">
    <property type="term" value="P:fatty acid biosynthetic process"/>
    <property type="evidence" value="ECO:0007669"/>
    <property type="project" value="TreeGrafter"/>
</dbReference>
<dbReference type="PRINTS" id="PR00081">
    <property type="entry name" value="GDHRDH"/>
</dbReference>
<dbReference type="InterPro" id="IPR020904">
    <property type="entry name" value="Sc_DH/Rdtase_CS"/>
</dbReference>
<dbReference type="PANTHER" id="PTHR42760">
    <property type="entry name" value="SHORT-CHAIN DEHYDROGENASES/REDUCTASES FAMILY MEMBER"/>
    <property type="match status" value="1"/>
</dbReference>
<proteinExistence type="inferred from homology"/>
<dbReference type="EMBL" id="RBZP01000002">
    <property type="protein sequence ID" value="RKQ35777.1"/>
    <property type="molecule type" value="Genomic_DNA"/>
</dbReference>
<dbReference type="PROSITE" id="PS00061">
    <property type="entry name" value="ADH_SHORT"/>
    <property type="match status" value="1"/>
</dbReference>
<dbReference type="InterPro" id="IPR036291">
    <property type="entry name" value="NAD(P)-bd_dom_sf"/>
</dbReference>
<sequence>MKESYMLEAFNLQGKVALVTGGSRGLGKAAAIALLQSNAEVIITGRNKQTLEETVKELCAYSTKIKSYVCDVTDSNQISQLKDYLINNNGKLDILVNNAGIVIDKHYIKTSDEEIDRIINTNLTGLMKLTREIGTIMISQKNGKIINIGSYDGLIGTPGLVAYGTSKGGVIQFTRMLATEWARYKVNVNVICPGYFKTSMNEEVFDNNSEIADKIIKRIPLRRIGDPREIGPLIVYLGSEASDYMTGQVLTIDGGEAVS</sequence>
<keyword evidence="4" id="KW-1185">Reference proteome</keyword>
<dbReference type="InterPro" id="IPR002347">
    <property type="entry name" value="SDR_fam"/>
</dbReference>
<dbReference type="PANTHER" id="PTHR42760:SF133">
    <property type="entry name" value="3-OXOACYL-[ACYL-CARRIER-PROTEIN] REDUCTASE"/>
    <property type="match status" value="1"/>
</dbReference>